<dbReference type="InterPro" id="IPR006630">
    <property type="entry name" value="La_HTH"/>
</dbReference>
<evidence type="ECO:0000313" key="5">
    <source>
        <dbReference type="EMBL" id="CAE0462332.1"/>
    </source>
</evidence>
<gene>
    <name evidence="5" type="ORF">CDEB00056_LOCUS7173</name>
</gene>
<feature type="compositionally biased region" description="Polar residues" evidence="3">
    <location>
        <begin position="267"/>
        <end position="284"/>
    </location>
</feature>
<feature type="compositionally biased region" description="Basic and acidic residues" evidence="3">
    <location>
        <begin position="236"/>
        <end position="253"/>
    </location>
</feature>
<dbReference type="EMBL" id="HBIO01009336">
    <property type="protein sequence ID" value="CAE0462332.1"/>
    <property type="molecule type" value="Transcribed_RNA"/>
</dbReference>
<feature type="compositionally biased region" description="Basic and acidic residues" evidence="3">
    <location>
        <begin position="584"/>
        <end position="599"/>
    </location>
</feature>
<sequence length="612" mass="65349">MTASNPKPSFASIAAIGTDITVNPVPQPDPASIISASSAPTKSFSEIQQQSASAAISSEDVKQRVNTTAKAHRMNLSSSAFAISGSSSASSTAASMDGHSTSTASSASGGNLSPVAVPVQVPAVSVAKLAPAPLKNPWKTESIKKELSIVMQSQPGLPTPAESKDMRLRPSLPVRTSASVEPVSALVLVAPREMREALTVGVAAAVAAASALAKPSSTPAKAITSIKPKSTKPAWKKPDIIETKIDLRQEAKAPVKPSSEATKDEPTQASSPSNSDSAKQQQSLRNDKPKESSKPVPVEAGKKDADVDAAPSSKTTSPSNANTNASASSAKNSALKKNGRESLNKNGNNASSSDSTRRPHNNNNNKSTKKSSSSNSPQDHTHSHSSTHKNNNNKSKKSNSNSNPNNQKKNKNKKQGKRKNKVKKQKDVHYIPTPEEYEALKKSAVQQVEYFFSVDELIKNIYLRKQMDVEGYLPAAIVFNFPTVLSHYIPYYDLMESVQESEVVEVDLTNECLRLKGGEEACKKWLFPNKDGTLGVAKWIKDVVESETEDTNAVLVVEDVSTKESSEDASEAVEQESTQVVSEKSIDEEKATGANDKPELTMTDSDESEISQ</sequence>
<evidence type="ECO:0000256" key="3">
    <source>
        <dbReference type="SAM" id="MobiDB-lite"/>
    </source>
</evidence>
<feature type="domain" description="HTH La-type RNA-binding" evidence="4">
    <location>
        <begin position="434"/>
        <end position="523"/>
    </location>
</feature>
<organism evidence="5">
    <name type="scientific">Chaetoceros debilis</name>
    <dbReference type="NCBI Taxonomy" id="122233"/>
    <lineage>
        <taxon>Eukaryota</taxon>
        <taxon>Sar</taxon>
        <taxon>Stramenopiles</taxon>
        <taxon>Ochrophyta</taxon>
        <taxon>Bacillariophyta</taxon>
        <taxon>Coscinodiscophyceae</taxon>
        <taxon>Chaetocerotophycidae</taxon>
        <taxon>Chaetocerotales</taxon>
        <taxon>Chaetocerotaceae</taxon>
        <taxon>Chaetoceros</taxon>
    </lineage>
</organism>
<feature type="compositionally biased region" description="Low complexity" evidence="3">
    <location>
        <begin position="389"/>
        <end position="407"/>
    </location>
</feature>
<feature type="compositionally biased region" description="Polar residues" evidence="3">
    <location>
        <begin position="344"/>
        <end position="354"/>
    </location>
</feature>
<feature type="region of interest" description="Disordered" evidence="3">
    <location>
        <begin position="210"/>
        <end position="430"/>
    </location>
</feature>
<feature type="region of interest" description="Disordered" evidence="3">
    <location>
        <begin position="561"/>
        <end position="612"/>
    </location>
</feature>
<protein>
    <recommendedName>
        <fullName evidence="4">HTH La-type RNA-binding domain-containing protein</fullName>
    </recommendedName>
</protein>
<keyword evidence="1 2" id="KW-0694">RNA-binding</keyword>
<evidence type="ECO:0000256" key="1">
    <source>
        <dbReference type="ARBA" id="ARBA00022884"/>
    </source>
</evidence>
<feature type="compositionally biased region" description="Low complexity" evidence="3">
    <location>
        <begin position="361"/>
        <end position="376"/>
    </location>
</feature>
<feature type="region of interest" description="Disordered" evidence="3">
    <location>
        <begin position="21"/>
        <end position="61"/>
    </location>
</feature>
<accession>A0A7S3V7T2</accession>
<name>A0A7S3V7T2_9STRA</name>
<reference evidence="5" key="1">
    <citation type="submission" date="2021-01" db="EMBL/GenBank/DDBJ databases">
        <authorList>
            <person name="Corre E."/>
            <person name="Pelletier E."/>
            <person name="Niang G."/>
            <person name="Scheremetjew M."/>
            <person name="Finn R."/>
            <person name="Kale V."/>
            <person name="Holt S."/>
            <person name="Cochrane G."/>
            <person name="Meng A."/>
            <person name="Brown T."/>
            <person name="Cohen L."/>
        </authorList>
    </citation>
    <scope>NUCLEOTIDE SEQUENCE</scope>
    <source>
        <strain evidence="5">MM31A-1</strain>
    </source>
</reference>
<feature type="region of interest" description="Disordered" evidence="3">
    <location>
        <begin position="87"/>
        <end position="112"/>
    </location>
</feature>
<dbReference type="PROSITE" id="PS50961">
    <property type="entry name" value="HTH_LA"/>
    <property type="match status" value="1"/>
</dbReference>
<dbReference type="InterPro" id="IPR036388">
    <property type="entry name" value="WH-like_DNA-bd_sf"/>
</dbReference>
<proteinExistence type="predicted"/>
<feature type="compositionally biased region" description="Low complexity" evidence="3">
    <location>
        <begin position="210"/>
        <end position="222"/>
    </location>
</feature>
<feature type="compositionally biased region" description="Basic residues" evidence="3">
    <location>
        <begin position="408"/>
        <end position="426"/>
    </location>
</feature>
<feature type="compositionally biased region" description="Low complexity" evidence="3">
    <location>
        <begin position="31"/>
        <end position="58"/>
    </location>
</feature>
<dbReference type="SUPFAM" id="SSF46785">
    <property type="entry name" value="Winged helix' DNA-binding domain"/>
    <property type="match status" value="1"/>
</dbReference>
<dbReference type="InterPro" id="IPR036390">
    <property type="entry name" value="WH_DNA-bd_sf"/>
</dbReference>
<evidence type="ECO:0000259" key="4">
    <source>
        <dbReference type="PROSITE" id="PS50961"/>
    </source>
</evidence>
<feature type="compositionally biased region" description="Low complexity" evidence="3">
    <location>
        <begin position="309"/>
        <end position="333"/>
    </location>
</feature>
<dbReference type="GO" id="GO:0003723">
    <property type="term" value="F:RNA binding"/>
    <property type="evidence" value="ECO:0007669"/>
    <property type="project" value="UniProtKB-UniRule"/>
</dbReference>
<dbReference type="AlphaFoldDB" id="A0A7S3V7T2"/>
<dbReference type="Gene3D" id="1.10.10.10">
    <property type="entry name" value="Winged helix-like DNA-binding domain superfamily/Winged helix DNA-binding domain"/>
    <property type="match status" value="1"/>
</dbReference>
<dbReference type="SMART" id="SM00715">
    <property type="entry name" value="LA"/>
    <property type="match status" value="1"/>
</dbReference>
<evidence type="ECO:0000256" key="2">
    <source>
        <dbReference type="PROSITE-ProRule" id="PRU00332"/>
    </source>
</evidence>